<sequence>MFCHRRLQFLEPSPQSDEGRKHSSSQFKKPHHNSKSLITIQKPSGLVDFQFIRTEKIGVHGLLQHEVECLNLNRRSSAQLVIALLNT</sequence>
<dbReference type="AlphaFoldDB" id="A0A433DJ21"/>
<evidence type="ECO:0000256" key="1">
    <source>
        <dbReference type="SAM" id="MobiDB-lite"/>
    </source>
</evidence>
<comment type="caution">
    <text evidence="2">The sequence shown here is derived from an EMBL/GenBank/DDBJ whole genome shotgun (WGS) entry which is preliminary data.</text>
</comment>
<protein>
    <submittedName>
        <fullName evidence="2">Uncharacterized protein</fullName>
    </submittedName>
</protein>
<dbReference type="EMBL" id="RBNI01001176">
    <property type="protein sequence ID" value="RUP50795.1"/>
    <property type="molecule type" value="Genomic_DNA"/>
</dbReference>
<dbReference type="Proteomes" id="UP000268093">
    <property type="component" value="Unassembled WGS sequence"/>
</dbReference>
<proteinExistence type="predicted"/>
<evidence type="ECO:0000313" key="2">
    <source>
        <dbReference type="EMBL" id="RUP50795.1"/>
    </source>
</evidence>
<accession>A0A433DJ21</accession>
<evidence type="ECO:0000313" key="3">
    <source>
        <dbReference type="Proteomes" id="UP000268093"/>
    </source>
</evidence>
<feature type="region of interest" description="Disordered" evidence="1">
    <location>
        <begin position="1"/>
        <end position="37"/>
    </location>
</feature>
<gene>
    <name evidence="2" type="ORF">BC936DRAFT_137651</name>
</gene>
<reference evidence="2 3" key="1">
    <citation type="journal article" date="2018" name="New Phytol.">
        <title>Phylogenomics of Endogonaceae and evolution of mycorrhizas within Mucoromycota.</title>
        <authorList>
            <person name="Chang Y."/>
            <person name="Desiro A."/>
            <person name="Na H."/>
            <person name="Sandor L."/>
            <person name="Lipzen A."/>
            <person name="Clum A."/>
            <person name="Barry K."/>
            <person name="Grigoriev I.V."/>
            <person name="Martin F.M."/>
            <person name="Stajich J.E."/>
            <person name="Smith M.E."/>
            <person name="Bonito G."/>
            <person name="Spatafora J.W."/>
        </authorList>
    </citation>
    <scope>NUCLEOTIDE SEQUENCE [LARGE SCALE GENOMIC DNA]</scope>
    <source>
        <strain evidence="2 3">GMNB39</strain>
    </source>
</reference>
<name>A0A433DJ21_9FUNG</name>
<keyword evidence="3" id="KW-1185">Reference proteome</keyword>
<organism evidence="2 3">
    <name type="scientific">Jimgerdemannia flammicorona</name>
    <dbReference type="NCBI Taxonomy" id="994334"/>
    <lineage>
        <taxon>Eukaryota</taxon>
        <taxon>Fungi</taxon>
        <taxon>Fungi incertae sedis</taxon>
        <taxon>Mucoromycota</taxon>
        <taxon>Mucoromycotina</taxon>
        <taxon>Endogonomycetes</taxon>
        <taxon>Endogonales</taxon>
        <taxon>Endogonaceae</taxon>
        <taxon>Jimgerdemannia</taxon>
    </lineage>
</organism>